<dbReference type="InterPro" id="IPR032881">
    <property type="entry name" value="Oberon-like_PHD"/>
</dbReference>
<evidence type="ECO:0000259" key="7">
    <source>
        <dbReference type="PROSITE" id="PS50853"/>
    </source>
</evidence>
<feature type="compositionally biased region" description="Basic and acidic residues" evidence="6">
    <location>
        <begin position="91"/>
        <end position="103"/>
    </location>
</feature>
<dbReference type="InterPro" id="IPR003961">
    <property type="entry name" value="FN3_dom"/>
</dbReference>
<dbReference type="Proteomes" id="UP000594263">
    <property type="component" value="Unplaced"/>
</dbReference>
<keyword evidence="2" id="KW-0479">Metal-binding</keyword>
<accession>A0A7N0TET0</accession>
<evidence type="ECO:0000256" key="5">
    <source>
        <dbReference type="ARBA" id="ARBA00023242"/>
    </source>
</evidence>
<name>A0A7N0TET0_KALFE</name>
<dbReference type="GO" id="GO:0010048">
    <property type="term" value="P:vernalization response"/>
    <property type="evidence" value="ECO:0007669"/>
    <property type="project" value="InterPro"/>
</dbReference>
<dbReference type="InterPro" id="IPR036116">
    <property type="entry name" value="FN3_sf"/>
</dbReference>
<evidence type="ECO:0000256" key="6">
    <source>
        <dbReference type="SAM" id="MobiDB-lite"/>
    </source>
</evidence>
<feature type="domain" description="Fibronectin type-III" evidence="7">
    <location>
        <begin position="379"/>
        <end position="478"/>
    </location>
</feature>
<evidence type="ECO:0000256" key="3">
    <source>
        <dbReference type="ARBA" id="ARBA00022771"/>
    </source>
</evidence>
<evidence type="ECO:0000313" key="8">
    <source>
        <dbReference type="EnsemblPlants" id="Kaladp0034s0134.1.v1.1"/>
    </source>
</evidence>
<evidence type="ECO:0000256" key="4">
    <source>
        <dbReference type="ARBA" id="ARBA00022833"/>
    </source>
</evidence>
<feature type="region of interest" description="Disordered" evidence="6">
    <location>
        <begin position="89"/>
        <end position="110"/>
    </location>
</feature>
<dbReference type="OMA" id="CKTREET"/>
<sequence>MTTVPLSLSLPTRNNSQILLLSFSWSQLEPALQRPQFILQHSPLSGVSEQLIYIRGCVYITASLLQGMDLDEQCGPKACEILSHSSSVHSTPEKKSYSEDPSKSPDFVQNQPVRRNALKRMFPPNGRMMEHLKTDLITRQAEKETVSSLKKPQLKSGSLVQRLPSTVQSSEVKSSSTWICKNSACRAVLSVSDTFCKRCSCCICHLFDENKDPSLWLVCASESEDGDSCGSSCHLLCALHHNKVGVVDVGRVMQLDGSYCCASCGKVSRILGCWKKQLVIAKDARRIDVLCKRVNFAYCLFDGTSRFKHLHEIVKDVKDKLETEVGPLDGISAKMARGIVSRLSIACDIQKLISQAIKKADEWLADLSNEHGICKDDSLPAACRILFQEVTCSTVIILLCDVPNASSDHVKGYKIWYYKSRGENQIGEPDYVLTESHRRVLISNLQPCKEYIFKIVSFTDSGDLGHSEAKCFTKSVEVICKDQESVGHGDHVKDHRSYMDKERKMEMRAGSSDFHIRDLGKFLHLAWAQEKGWSNEFCAADIEKCYGPINVVKSEAVEEQLPAATRMDFDLNVFSVPDLNEELPPYYNMDDHVGADDLSQDTEKNDVAKSHDSGNSHTQSPIPSANGLIVRPCRERLSKMKDDNHDCHSSLVAGPPLQTCNGSSHLDGSFAYCIKIIRWLECEGYINKDFRLKLLTWFSLKSTKQERKIVNTFIHTLVDDPCSLAAQLVDSFSEILPNKKLCNGVSNQL</sequence>
<dbReference type="GO" id="GO:0040029">
    <property type="term" value="P:epigenetic regulation of gene expression"/>
    <property type="evidence" value="ECO:0007669"/>
    <property type="project" value="InterPro"/>
</dbReference>
<proteinExistence type="predicted"/>
<dbReference type="Pfam" id="PF07227">
    <property type="entry name" value="PHD_Oberon"/>
    <property type="match status" value="1"/>
</dbReference>
<comment type="subcellular location">
    <subcellularLocation>
        <location evidence="1">Nucleus</location>
    </subcellularLocation>
</comment>
<dbReference type="SUPFAM" id="SSF49265">
    <property type="entry name" value="Fibronectin type III"/>
    <property type="match status" value="1"/>
</dbReference>
<dbReference type="Pfam" id="PF23380">
    <property type="entry name" value="VIN3_C"/>
    <property type="match status" value="1"/>
</dbReference>
<evidence type="ECO:0000256" key="1">
    <source>
        <dbReference type="ARBA" id="ARBA00004123"/>
    </source>
</evidence>
<dbReference type="InterPro" id="IPR056990">
    <property type="entry name" value="VIN3-like_C"/>
</dbReference>
<dbReference type="PROSITE" id="PS50853">
    <property type="entry name" value="FN3"/>
    <property type="match status" value="1"/>
</dbReference>
<keyword evidence="3" id="KW-0863">Zinc-finger</keyword>
<dbReference type="EnsemblPlants" id="Kaladp0034s0134.1.v1.1">
    <property type="protein sequence ID" value="Kaladp0034s0134.1.v1.1"/>
    <property type="gene ID" value="Kaladp0034s0134.v1.1"/>
</dbReference>
<feature type="compositionally biased region" description="Basic and acidic residues" evidence="6">
    <location>
        <begin position="590"/>
        <end position="614"/>
    </location>
</feature>
<keyword evidence="5" id="KW-0539">Nucleus</keyword>
<evidence type="ECO:0000256" key="2">
    <source>
        <dbReference type="ARBA" id="ARBA00022723"/>
    </source>
</evidence>
<dbReference type="PANTHER" id="PTHR46286">
    <property type="entry name" value="VIN3-LIKE PROTEIN 2-RELATED"/>
    <property type="match status" value="1"/>
</dbReference>
<feature type="region of interest" description="Disordered" evidence="6">
    <location>
        <begin position="590"/>
        <end position="626"/>
    </location>
</feature>
<dbReference type="GO" id="GO:0008270">
    <property type="term" value="F:zinc ion binding"/>
    <property type="evidence" value="ECO:0007669"/>
    <property type="project" value="UniProtKB-KW"/>
</dbReference>
<organism evidence="8 9">
    <name type="scientific">Kalanchoe fedtschenkoi</name>
    <name type="common">Lavender scallops</name>
    <name type="synonym">South American air plant</name>
    <dbReference type="NCBI Taxonomy" id="63787"/>
    <lineage>
        <taxon>Eukaryota</taxon>
        <taxon>Viridiplantae</taxon>
        <taxon>Streptophyta</taxon>
        <taxon>Embryophyta</taxon>
        <taxon>Tracheophyta</taxon>
        <taxon>Spermatophyta</taxon>
        <taxon>Magnoliopsida</taxon>
        <taxon>eudicotyledons</taxon>
        <taxon>Gunneridae</taxon>
        <taxon>Pentapetalae</taxon>
        <taxon>Saxifragales</taxon>
        <taxon>Crassulaceae</taxon>
        <taxon>Kalanchoe</taxon>
    </lineage>
</organism>
<evidence type="ECO:0000313" key="9">
    <source>
        <dbReference type="Proteomes" id="UP000594263"/>
    </source>
</evidence>
<dbReference type="InterPro" id="IPR013783">
    <property type="entry name" value="Ig-like_fold"/>
</dbReference>
<dbReference type="PANTHER" id="PTHR46286:SF1">
    <property type="entry name" value="VIN3-LIKE PROTEIN 1"/>
    <property type="match status" value="1"/>
</dbReference>
<dbReference type="AlphaFoldDB" id="A0A7N0TET0"/>
<dbReference type="InterPro" id="IPR044514">
    <property type="entry name" value="VIN3-like"/>
</dbReference>
<keyword evidence="9" id="KW-1185">Reference proteome</keyword>
<dbReference type="Gene3D" id="2.60.40.10">
    <property type="entry name" value="Immunoglobulins"/>
    <property type="match status" value="1"/>
</dbReference>
<dbReference type="InterPro" id="IPR058585">
    <property type="entry name" value="Fn3_VIN3"/>
</dbReference>
<reference evidence="8" key="1">
    <citation type="submission" date="2021-01" db="UniProtKB">
        <authorList>
            <consortium name="EnsemblPlants"/>
        </authorList>
    </citation>
    <scope>IDENTIFICATION</scope>
</reference>
<dbReference type="Pfam" id="PF23376">
    <property type="entry name" value="Fn3_VIN3"/>
    <property type="match status" value="1"/>
</dbReference>
<dbReference type="Gramene" id="Kaladp0034s0134.1.v1.1">
    <property type="protein sequence ID" value="Kaladp0034s0134.1.v1.1"/>
    <property type="gene ID" value="Kaladp0034s0134.v1.1"/>
</dbReference>
<keyword evidence="4" id="KW-0862">Zinc</keyword>
<protein>
    <recommendedName>
        <fullName evidence="7">Fibronectin type-III domain-containing protein</fullName>
    </recommendedName>
</protein>
<dbReference type="GO" id="GO:0005634">
    <property type="term" value="C:nucleus"/>
    <property type="evidence" value="ECO:0007669"/>
    <property type="project" value="UniProtKB-SubCell"/>
</dbReference>